<evidence type="ECO:0000256" key="1">
    <source>
        <dbReference type="SAM" id="SignalP"/>
    </source>
</evidence>
<reference evidence="3" key="1">
    <citation type="submission" date="2016-10" db="EMBL/GenBank/DDBJ databases">
        <authorList>
            <person name="Varghese N."/>
            <person name="Submissions S."/>
        </authorList>
    </citation>
    <scope>NUCLEOTIDE SEQUENCE [LARGE SCALE GENOMIC DNA]</scope>
    <source>
        <strain evidence="3">CGMCC 1.6474</strain>
    </source>
</reference>
<organism evidence="2 3">
    <name type="scientific">Methylorubrum salsuginis</name>
    <dbReference type="NCBI Taxonomy" id="414703"/>
    <lineage>
        <taxon>Bacteria</taxon>
        <taxon>Pseudomonadati</taxon>
        <taxon>Pseudomonadota</taxon>
        <taxon>Alphaproteobacteria</taxon>
        <taxon>Hyphomicrobiales</taxon>
        <taxon>Methylobacteriaceae</taxon>
        <taxon>Methylorubrum</taxon>
    </lineage>
</organism>
<accession>A0A1I4BSK6</accession>
<feature type="chain" id="PRO_5011578318" evidence="1">
    <location>
        <begin position="29"/>
        <end position="322"/>
    </location>
</feature>
<keyword evidence="3" id="KW-1185">Reference proteome</keyword>
<dbReference type="Proteomes" id="UP000198804">
    <property type="component" value="Unassembled WGS sequence"/>
</dbReference>
<proteinExistence type="predicted"/>
<protein>
    <submittedName>
        <fullName evidence="2">Uncharacterized protein</fullName>
    </submittedName>
</protein>
<dbReference type="STRING" id="414703.SAMN04488125_103307"/>
<gene>
    <name evidence="2" type="ORF">SAMN04488125_103307</name>
</gene>
<sequence>MTPLRLSLRRLAAAVLLSGAAMTVPASAQEAVFPPSSRFGFAAPADMTISKRFTGFERKGGGVVVSVVELPGPAYTEMEQTFTDETLKAQGMVVRSRESVTLADGMQGVLFTGEATASEVPGVSAVNKWLLIVGGSDVTGLVIAQAAAGAESDETIRAMLTSVKLRPALGLDEQVAALPFRIGDPAGFRPVRALAGNSVLMTLGPRDQISAMEQPILVIAHAVQNPTPQEQRDGLARQALFANQTLKDFQIERSQSYRQNGVDWHEIVARAVDVPTNTPVVVAQTIRFNPDGYIRAVGVTRADQRADVLPLFRQVVDSLQVK</sequence>
<evidence type="ECO:0000313" key="3">
    <source>
        <dbReference type="Proteomes" id="UP000198804"/>
    </source>
</evidence>
<keyword evidence="1" id="KW-0732">Signal</keyword>
<feature type="signal peptide" evidence="1">
    <location>
        <begin position="1"/>
        <end position="28"/>
    </location>
</feature>
<name>A0A1I4BSK6_9HYPH</name>
<dbReference type="AlphaFoldDB" id="A0A1I4BSK6"/>
<dbReference type="EMBL" id="FOSV01000003">
    <property type="protein sequence ID" value="SFK70861.1"/>
    <property type="molecule type" value="Genomic_DNA"/>
</dbReference>
<evidence type="ECO:0000313" key="2">
    <source>
        <dbReference type="EMBL" id="SFK70861.1"/>
    </source>
</evidence>